<reference evidence="3" key="1">
    <citation type="journal article" date="2012" name="PLoS Genet.">
        <title>Comparative analysis of the genomes of two field isolates of the rice blast fungus Magnaporthe oryzae.</title>
        <authorList>
            <person name="Xue M."/>
            <person name="Yang J."/>
            <person name="Li Z."/>
            <person name="Hu S."/>
            <person name="Yao N."/>
            <person name="Dean R.A."/>
            <person name="Zhao W."/>
            <person name="Shen M."/>
            <person name="Zhang H."/>
            <person name="Li C."/>
            <person name="Liu L."/>
            <person name="Cao L."/>
            <person name="Xu X."/>
            <person name="Xing Y."/>
            <person name="Hsiang T."/>
            <person name="Zhang Z."/>
            <person name="Xu J.R."/>
            <person name="Peng Y.L."/>
        </authorList>
    </citation>
    <scope>NUCLEOTIDE SEQUENCE</scope>
    <source>
        <strain evidence="3">Y34</strain>
    </source>
</reference>
<feature type="compositionally biased region" description="Basic and acidic residues" evidence="1">
    <location>
        <begin position="99"/>
        <end position="109"/>
    </location>
</feature>
<feature type="compositionally biased region" description="Basic and acidic residues" evidence="1">
    <location>
        <begin position="50"/>
        <end position="60"/>
    </location>
</feature>
<sequence>MRFTKSLQFALVVALTPLALAQILDAHDQNSALETRSIQRSGNQVHGTPHGKESSDDDKTPLLPPDHIPSDWVQFENEKHHHKARSVQTSGHRGHGAPHGKESSDDDKTPLLPPDHIPSDWVQFENDKHHQGRPRIFHA</sequence>
<evidence type="ECO:0000313" key="3">
    <source>
        <dbReference type="EMBL" id="ELQ36904.1"/>
    </source>
</evidence>
<gene>
    <name evidence="3" type="ORF">OOU_Y34scaffold00625g4</name>
</gene>
<evidence type="ECO:0000256" key="1">
    <source>
        <dbReference type="SAM" id="MobiDB-lite"/>
    </source>
</evidence>
<feature type="signal peptide" evidence="2">
    <location>
        <begin position="1"/>
        <end position="21"/>
    </location>
</feature>
<dbReference type="Proteomes" id="UP000011086">
    <property type="component" value="Unassembled WGS sequence"/>
</dbReference>
<dbReference type="AlphaFoldDB" id="A0AA97PJK5"/>
<feature type="compositionally biased region" description="Polar residues" evidence="1">
    <location>
        <begin position="34"/>
        <end position="46"/>
    </location>
</feature>
<evidence type="ECO:0000256" key="2">
    <source>
        <dbReference type="SAM" id="SignalP"/>
    </source>
</evidence>
<name>A0AA97PJK5_PYRO3</name>
<accession>A0AA97PJK5</accession>
<feature type="region of interest" description="Disordered" evidence="1">
    <location>
        <begin position="34"/>
        <end position="119"/>
    </location>
</feature>
<keyword evidence="2" id="KW-0732">Signal</keyword>
<feature type="chain" id="PRO_5041672690" evidence="2">
    <location>
        <begin position="22"/>
        <end position="139"/>
    </location>
</feature>
<organism evidence="3">
    <name type="scientific">Pyricularia oryzae (strain Y34)</name>
    <name type="common">Rice blast fungus</name>
    <name type="synonym">Magnaporthe oryzae</name>
    <dbReference type="NCBI Taxonomy" id="1143189"/>
    <lineage>
        <taxon>Eukaryota</taxon>
        <taxon>Fungi</taxon>
        <taxon>Dikarya</taxon>
        <taxon>Ascomycota</taxon>
        <taxon>Pezizomycotina</taxon>
        <taxon>Sordariomycetes</taxon>
        <taxon>Sordariomycetidae</taxon>
        <taxon>Magnaporthales</taxon>
        <taxon>Pyriculariaceae</taxon>
        <taxon>Pyricularia</taxon>
    </lineage>
</organism>
<dbReference type="EMBL" id="JH793255">
    <property type="protein sequence ID" value="ELQ36904.1"/>
    <property type="molecule type" value="Genomic_DNA"/>
</dbReference>
<proteinExistence type="predicted"/>
<protein>
    <submittedName>
        <fullName evidence="3">Uncharacterized protein</fullName>
    </submittedName>
</protein>